<evidence type="ECO:0000313" key="2">
    <source>
        <dbReference type="EMBL" id="JAC31190.1"/>
    </source>
</evidence>
<organism evidence="2">
    <name type="scientific">Amblyomma triste</name>
    <name type="common">Neotropical tick</name>
    <dbReference type="NCBI Taxonomy" id="251400"/>
    <lineage>
        <taxon>Eukaryota</taxon>
        <taxon>Metazoa</taxon>
        <taxon>Ecdysozoa</taxon>
        <taxon>Arthropoda</taxon>
        <taxon>Chelicerata</taxon>
        <taxon>Arachnida</taxon>
        <taxon>Acari</taxon>
        <taxon>Parasitiformes</taxon>
        <taxon>Ixodida</taxon>
        <taxon>Ixodoidea</taxon>
        <taxon>Ixodidae</taxon>
        <taxon>Amblyomminae</taxon>
        <taxon>Amblyomma</taxon>
    </lineage>
</organism>
<protein>
    <submittedName>
        <fullName evidence="2">Putative lipocalin-7 4</fullName>
    </submittedName>
</protein>
<feature type="signal peptide" evidence="1">
    <location>
        <begin position="1"/>
        <end position="22"/>
    </location>
</feature>
<keyword evidence="1" id="KW-0732">Signal</keyword>
<name>A0A023GEI8_AMBTT</name>
<dbReference type="AlphaFoldDB" id="A0A023GEI8"/>
<dbReference type="InterPro" id="IPR012674">
    <property type="entry name" value="Calycin"/>
</dbReference>
<accession>A0A023GEI8</accession>
<dbReference type="Gene3D" id="2.40.128.20">
    <property type="match status" value="1"/>
</dbReference>
<dbReference type="EMBL" id="GBBM01004228">
    <property type="protein sequence ID" value="JAC31190.1"/>
    <property type="molecule type" value="mRNA"/>
</dbReference>
<evidence type="ECO:0000256" key="1">
    <source>
        <dbReference type="SAM" id="SignalP"/>
    </source>
</evidence>
<reference evidence="2" key="1">
    <citation type="submission" date="2014-03" db="EMBL/GenBank/DDBJ databases">
        <title>The sialotranscriptome of Amblyomma triste, Amblyomma parvum and Amblyomma cajennense ticks, uncovered by 454-based RNA-seq.</title>
        <authorList>
            <person name="Garcia G.R."/>
            <person name="Gardinassi L.G."/>
            <person name="Ribeiro J.M."/>
            <person name="Anatriello E."/>
            <person name="Ferreira B.R."/>
            <person name="Moreira H.N."/>
            <person name="Mafra C."/>
            <person name="Olegario M.M."/>
            <person name="Szabo P.J."/>
            <person name="Miranda-Santos I.K."/>
            <person name="Maruyama S.R."/>
        </authorList>
    </citation>
    <scope>NUCLEOTIDE SEQUENCE</scope>
    <source>
        <strain evidence="2">Mato Grasso do Sul</strain>
        <tissue evidence="2">Salivary glands</tissue>
    </source>
</reference>
<sequence>MQKWQAVLVLTLFNCHSGYCGAFNMCTKGCYRQNEEKFRCAGVNNGENVCPGVYPRLCTKGQDICRCSSQSFLRNDQVCVKKRDCVPRVTNFEQFIASLGPFYAVSISNGVQLDFPIKCLSSTLKSTGNNQITVEVKYREMIGTRSQFTVVKDSNGNSRAVWSEPQEQWLTKLYAVTLQKRNNILSRNLEELSSLTRSTWTNFVILHANHECLILGQAVPNESGRTPCIMWVKKDSIGKVSSGCEFIFEHFCNQPQISVKTFDEWCDRDLRKGGPSSK</sequence>
<proteinExistence type="evidence at transcript level"/>
<dbReference type="SUPFAM" id="SSF50814">
    <property type="entry name" value="Lipocalins"/>
    <property type="match status" value="1"/>
</dbReference>
<feature type="chain" id="PRO_5001521095" evidence="1">
    <location>
        <begin position="23"/>
        <end position="278"/>
    </location>
</feature>